<proteinExistence type="predicted"/>
<dbReference type="CDD" id="cd06529">
    <property type="entry name" value="S24_LexA-like"/>
    <property type="match status" value="1"/>
</dbReference>
<dbReference type="InterPro" id="IPR015927">
    <property type="entry name" value="Peptidase_S24_S26A/B/C"/>
</dbReference>
<dbReference type="SUPFAM" id="SSF47413">
    <property type="entry name" value="lambda repressor-like DNA-binding domains"/>
    <property type="match status" value="1"/>
</dbReference>
<comment type="caution">
    <text evidence="5">The sequence shown here is derived from an EMBL/GenBank/DDBJ whole genome shotgun (WGS) entry which is preliminary data.</text>
</comment>
<dbReference type="InterPro" id="IPR036286">
    <property type="entry name" value="LexA/Signal_pep-like_sf"/>
</dbReference>
<dbReference type="SUPFAM" id="SSF51306">
    <property type="entry name" value="LexA/Signal peptidase"/>
    <property type="match status" value="1"/>
</dbReference>
<evidence type="ECO:0000256" key="2">
    <source>
        <dbReference type="ARBA" id="ARBA00023125"/>
    </source>
</evidence>
<evidence type="ECO:0000259" key="4">
    <source>
        <dbReference type="PROSITE" id="PS50943"/>
    </source>
</evidence>
<dbReference type="SMART" id="SM00530">
    <property type="entry name" value="HTH_XRE"/>
    <property type="match status" value="1"/>
</dbReference>
<accession>A0ABR5Y8W0</accession>
<dbReference type="InterPro" id="IPR039418">
    <property type="entry name" value="LexA-like"/>
</dbReference>
<keyword evidence="3" id="KW-0804">Transcription</keyword>
<dbReference type="Proteomes" id="UP000076609">
    <property type="component" value="Unassembled WGS sequence"/>
</dbReference>
<organism evidence="5 6">
    <name type="scientific">Sphingomonas hankookensis</name>
    <dbReference type="NCBI Taxonomy" id="563996"/>
    <lineage>
        <taxon>Bacteria</taxon>
        <taxon>Pseudomonadati</taxon>
        <taxon>Pseudomonadota</taxon>
        <taxon>Alphaproteobacteria</taxon>
        <taxon>Sphingomonadales</taxon>
        <taxon>Sphingomonadaceae</taxon>
        <taxon>Sphingomonas</taxon>
    </lineage>
</organism>
<keyword evidence="2" id="KW-0238">DNA-binding</keyword>
<dbReference type="InterPro" id="IPR010982">
    <property type="entry name" value="Lambda_DNA-bd_dom_sf"/>
</dbReference>
<keyword evidence="6" id="KW-1185">Reference proteome</keyword>
<dbReference type="RefSeq" id="WP_066693539.1">
    <property type="nucleotide sequence ID" value="NZ_LQQO01000056.1"/>
</dbReference>
<dbReference type="PROSITE" id="PS50943">
    <property type="entry name" value="HTH_CROC1"/>
    <property type="match status" value="1"/>
</dbReference>
<protein>
    <recommendedName>
        <fullName evidence="4">HTH cro/C1-type domain-containing protein</fullName>
    </recommendedName>
</protein>
<evidence type="ECO:0000256" key="3">
    <source>
        <dbReference type="ARBA" id="ARBA00023163"/>
    </source>
</evidence>
<name>A0ABR5Y8W0_9SPHN</name>
<dbReference type="CDD" id="cd00093">
    <property type="entry name" value="HTH_XRE"/>
    <property type="match status" value="1"/>
</dbReference>
<dbReference type="Pfam" id="PF13560">
    <property type="entry name" value="HTH_31"/>
    <property type="match status" value="1"/>
</dbReference>
<keyword evidence="1" id="KW-0805">Transcription regulation</keyword>
<reference evidence="6" key="1">
    <citation type="submission" date="2016-01" db="EMBL/GenBank/DDBJ databases">
        <title>Draft genome of Chromobacterium sp. F49.</title>
        <authorList>
            <person name="Hong K.W."/>
        </authorList>
    </citation>
    <scope>NUCLEOTIDE SEQUENCE [LARGE SCALE GENOMIC DNA]</scope>
    <source>
        <strain evidence="6">CN3</strain>
    </source>
</reference>
<sequence length="191" mass="20904">MANRIRTLREEKQLTRAALAALAGTGATQINKLETGERRLSDHWAQRLAPHLGVEPYELFMDAGQTRTVRWVPIIGEVSCGNLTEAIERPDGFVPTTSGGPRVFALKPRGDSMNLLIDESGYALVDPDQVDLIDGKVYVVVNGQNETTAKRFRASPARLVPCSTNDTHTDIVIGSEPFTVVGRIIEVVRPV</sequence>
<dbReference type="PANTHER" id="PTHR40661:SF3">
    <property type="entry name" value="FELS-1 PROPHAGE TRANSCRIPTIONAL REGULATOR"/>
    <property type="match status" value="1"/>
</dbReference>
<dbReference type="PANTHER" id="PTHR40661">
    <property type="match status" value="1"/>
</dbReference>
<dbReference type="Gene3D" id="1.10.260.40">
    <property type="entry name" value="lambda repressor-like DNA-binding domains"/>
    <property type="match status" value="1"/>
</dbReference>
<evidence type="ECO:0000256" key="1">
    <source>
        <dbReference type="ARBA" id="ARBA00023015"/>
    </source>
</evidence>
<dbReference type="Gene3D" id="2.10.109.10">
    <property type="entry name" value="Umud Fragment, subunit A"/>
    <property type="match status" value="1"/>
</dbReference>
<evidence type="ECO:0000313" key="6">
    <source>
        <dbReference type="Proteomes" id="UP000076609"/>
    </source>
</evidence>
<dbReference type="EMBL" id="LQQO01000056">
    <property type="protein sequence ID" value="KZE09144.1"/>
    <property type="molecule type" value="Genomic_DNA"/>
</dbReference>
<dbReference type="InterPro" id="IPR001387">
    <property type="entry name" value="Cro/C1-type_HTH"/>
</dbReference>
<evidence type="ECO:0000313" key="5">
    <source>
        <dbReference type="EMBL" id="KZE09144.1"/>
    </source>
</evidence>
<feature type="domain" description="HTH cro/C1-type" evidence="4">
    <location>
        <begin position="5"/>
        <end position="59"/>
    </location>
</feature>
<dbReference type="Pfam" id="PF00717">
    <property type="entry name" value="Peptidase_S24"/>
    <property type="match status" value="1"/>
</dbReference>
<gene>
    <name evidence="5" type="ORF">AVT10_06755</name>
</gene>